<dbReference type="Pfam" id="PF13568">
    <property type="entry name" value="OMP_b-brl_2"/>
    <property type="match status" value="1"/>
</dbReference>
<proteinExistence type="predicted"/>
<name>A0A1Z4BSF3_9FLAO</name>
<accession>A0A1Z4BSF3</accession>
<dbReference type="AlphaFoldDB" id="A0A1Z4BSF3"/>
<evidence type="ECO:0000313" key="4">
    <source>
        <dbReference type="Proteomes" id="UP000197007"/>
    </source>
</evidence>
<reference evidence="4" key="1">
    <citation type="submission" date="2017-06" db="EMBL/GenBank/DDBJ databases">
        <title>Complete genome sequence of Capnocytophaga sp. KCOM 1579 (=ChDC OS43) isolated from a human refractory periapical abscess lesion.</title>
        <authorList>
            <person name="Kook J.-K."/>
            <person name="Park S.-N."/>
            <person name="Lim Y.K."/>
            <person name="Roh H."/>
        </authorList>
    </citation>
    <scope>NUCLEOTIDE SEQUENCE [LARGE SCALE GENOMIC DNA]</scope>
    <source>
        <strain evidence="4">ChDC OS43</strain>
    </source>
</reference>
<dbReference type="RefSeq" id="WP_088595007.1">
    <property type="nucleotide sequence ID" value="NZ_CP022022.1"/>
</dbReference>
<dbReference type="KEGG" id="capn:CBG49_14270"/>
<organism evidence="3 4">
    <name type="scientific">Capnocytophaga endodontalis</name>
    <dbReference type="NCBI Taxonomy" id="2708117"/>
    <lineage>
        <taxon>Bacteria</taxon>
        <taxon>Pseudomonadati</taxon>
        <taxon>Bacteroidota</taxon>
        <taxon>Flavobacteriia</taxon>
        <taxon>Flavobacteriales</taxon>
        <taxon>Flavobacteriaceae</taxon>
        <taxon>Capnocytophaga</taxon>
    </lineage>
</organism>
<keyword evidence="4" id="KW-1185">Reference proteome</keyword>
<sequence>MKQIVSLIALCLAPHLWAQTPFENIIQKSKNTFDSLKLAEDNQMYYKLKLLRYLFDKEKITSEQYDKMAKEIREANEQHILLHYYKQALQLNSELQQKNSQIAIDTVPKTTTLDSLITDELKAVYEEEKRQFYMNRRRYNDDKYSKIYPRPYMAMGLQTATGDSNHLKPHLHTDLGLGLIARISKKQRLFFSTGLVWQNNRFEIKGDNYFVTENETSRLVPYGNPLKSSKLRLHYLIIPIELQKKIRESHIGIGCYFGALIDATQKIKYEENDEDYKLVLRNNLKPNRATYGVSAQIGYGGFAIYAKYSLAPLFQNSPTEIHPLSIGLSFYLN</sequence>
<dbReference type="InterPro" id="IPR025665">
    <property type="entry name" value="Beta-barrel_OMP_2"/>
</dbReference>
<keyword evidence="1" id="KW-0732">Signal</keyword>
<gene>
    <name evidence="3" type="ORF">CBG49_14270</name>
</gene>
<evidence type="ECO:0000256" key="1">
    <source>
        <dbReference type="SAM" id="SignalP"/>
    </source>
</evidence>
<dbReference type="EMBL" id="CP022022">
    <property type="protein sequence ID" value="ASF44163.1"/>
    <property type="molecule type" value="Genomic_DNA"/>
</dbReference>
<feature type="signal peptide" evidence="1">
    <location>
        <begin position="1"/>
        <end position="18"/>
    </location>
</feature>
<feature type="domain" description="Outer membrane protein beta-barrel" evidence="2">
    <location>
        <begin position="174"/>
        <end position="310"/>
    </location>
</feature>
<evidence type="ECO:0000313" key="3">
    <source>
        <dbReference type="EMBL" id="ASF44163.1"/>
    </source>
</evidence>
<evidence type="ECO:0000259" key="2">
    <source>
        <dbReference type="Pfam" id="PF13568"/>
    </source>
</evidence>
<feature type="chain" id="PRO_5013187499" description="Outer membrane protein beta-barrel domain-containing protein" evidence="1">
    <location>
        <begin position="19"/>
        <end position="333"/>
    </location>
</feature>
<protein>
    <recommendedName>
        <fullName evidence="2">Outer membrane protein beta-barrel domain-containing protein</fullName>
    </recommendedName>
</protein>
<dbReference type="Proteomes" id="UP000197007">
    <property type="component" value="Chromosome"/>
</dbReference>